<feature type="compositionally biased region" description="Basic and acidic residues" evidence="1">
    <location>
        <begin position="111"/>
        <end position="138"/>
    </location>
</feature>
<dbReference type="RefSeq" id="WP_317642423.1">
    <property type="nucleotide sequence ID" value="NZ_AP026800.1"/>
</dbReference>
<dbReference type="Proteomes" id="UP001321748">
    <property type="component" value="Chromosome"/>
</dbReference>
<evidence type="ECO:0000313" key="2">
    <source>
        <dbReference type="EMBL" id="BDR54917.1"/>
    </source>
</evidence>
<protein>
    <recommendedName>
        <fullName evidence="4">DUF3027 domain-containing protein</fullName>
    </recommendedName>
</protein>
<sequence>MPQEQLTPEELARQVALSVASEPSEVGEFLGQSPLEGSVSEFRFASKIKGYEGWLWSVTLFHDTQENRWTVDESSLIPGSDSLLPPKWVSWKDRLLPSDLSVTDAMGTESDDSRLEVGYRSPESTDKVLETNVSREDSEASGSSDESPENQDGAIFKLADQSQADEAENNSEADDAWIHTSQDDLESTVEEYALSRRHVLSPLGRAETAKRWYEGQHGPKSLSTRTADGKTCESCGFMIPLQGELGTMFAVCANRWSPDDGRVVSLDHGCGEHSEIEPPQLSNLWVQSKPAFDDLHIDVVQQSAREEVPGVELIEQITNESSDPVSQESQPLRTRRRTRSIRKDR</sequence>
<gene>
    <name evidence="2" type="ORF">KIMH_10280</name>
</gene>
<keyword evidence="3" id="KW-1185">Reference proteome</keyword>
<dbReference type="InterPro" id="IPR021391">
    <property type="entry name" value="DUF3027"/>
</dbReference>
<evidence type="ECO:0000256" key="1">
    <source>
        <dbReference type="SAM" id="MobiDB-lite"/>
    </source>
</evidence>
<feature type="region of interest" description="Disordered" evidence="1">
    <location>
        <begin position="103"/>
        <end position="151"/>
    </location>
</feature>
<feature type="region of interest" description="Disordered" evidence="1">
    <location>
        <begin position="315"/>
        <end position="345"/>
    </location>
</feature>
<proteinExistence type="predicted"/>
<dbReference type="EMBL" id="AP026800">
    <property type="protein sequence ID" value="BDR54917.1"/>
    <property type="molecule type" value="Genomic_DNA"/>
</dbReference>
<name>A0ABM8BDD3_9BIFI</name>
<evidence type="ECO:0000313" key="3">
    <source>
        <dbReference type="Proteomes" id="UP001321748"/>
    </source>
</evidence>
<organism evidence="2 3">
    <name type="scientific">Bombiscardovia apis</name>
    <dbReference type="NCBI Taxonomy" id="2932182"/>
    <lineage>
        <taxon>Bacteria</taxon>
        <taxon>Bacillati</taxon>
        <taxon>Actinomycetota</taxon>
        <taxon>Actinomycetes</taxon>
        <taxon>Bifidobacteriales</taxon>
        <taxon>Bifidobacteriaceae</taxon>
        <taxon>Bombiscardovia</taxon>
    </lineage>
</organism>
<feature type="compositionally biased region" description="Polar residues" evidence="1">
    <location>
        <begin position="316"/>
        <end position="332"/>
    </location>
</feature>
<accession>A0ABM8BDD3</accession>
<reference evidence="2 3" key="1">
    <citation type="journal article" date="2023" name="Microbiol. Spectr.">
        <title>Symbiosis of Carpenter Bees with Uncharacterized Lactic Acid Bacteria Showing NAD Auxotrophy.</title>
        <authorList>
            <person name="Kawasaki S."/>
            <person name="Ozawa K."/>
            <person name="Mori T."/>
            <person name="Yamamoto A."/>
            <person name="Ito M."/>
            <person name="Ohkuma M."/>
            <person name="Sakamoto M."/>
            <person name="Matsutani M."/>
        </authorList>
    </citation>
    <scope>NUCLEOTIDE SEQUENCE [LARGE SCALE GENOMIC DNA]</scope>
    <source>
        <strain evidence="2 3">KimH</strain>
    </source>
</reference>
<dbReference type="Pfam" id="PF11228">
    <property type="entry name" value="DUF3027"/>
    <property type="match status" value="1"/>
</dbReference>
<feature type="compositionally biased region" description="Basic residues" evidence="1">
    <location>
        <begin position="333"/>
        <end position="345"/>
    </location>
</feature>
<evidence type="ECO:0008006" key="4">
    <source>
        <dbReference type="Google" id="ProtNLM"/>
    </source>
</evidence>